<dbReference type="PRINTS" id="PR00599">
    <property type="entry name" value="MAPEPTIDASE"/>
</dbReference>
<comment type="similarity">
    <text evidence="6">Belongs to the peptidase M24A family. Methionine aminopeptidase type 1 subfamily.</text>
</comment>
<dbReference type="NCBIfam" id="TIGR00500">
    <property type="entry name" value="met_pdase_I"/>
    <property type="match status" value="1"/>
</dbReference>
<dbReference type="SMR" id="A0A0H3BJV0"/>
<feature type="binding site" evidence="6">
    <location>
        <position position="104"/>
    </location>
    <ligand>
        <name>a divalent metal cation</name>
        <dbReference type="ChEBI" id="CHEBI:60240"/>
        <label>1</label>
    </ligand>
</feature>
<dbReference type="KEGG" id="tpp:TPASS_0842"/>
<dbReference type="InterPro" id="IPR001714">
    <property type="entry name" value="Pept_M24_MAP"/>
</dbReference>
<dbReference type="GO" id="GO:0070006">
    <property type="term" value="F:metalloaminopeptidase activity"/>
    <property type="evidence" value="ECO:0007669"/>
    <property type="project" value="UniProtKB-UniRule"/>
</dbReference>
<feature type="binding site" evidence="6">
    <location>
        <position position="93"/>
    </location>
    <ligand>
        <name>a divalent metal cation</name>
        <dbReference type="ChEBI" id="CHEBI:60240"/>
        <label>1</label>
    </ligand>
</feature>
<dbReference type="PANTHER" id="PTHR43330:SF27">
    <property type="entry name" value="METHIONINE AMINOPEPTIDASE"/>
    <property type="match status" value="1"/>
</dbReference>
<dbReference type="GO" id="GO:0004239">
    <property type="term" value="F:initiator methionyl aminopeptidase activity"/>
    <property type="evidence" value="ECO:0007669"/>
    <property type="project" value="UniProtKB-UniRule"/>
</dbReference>
<dbReference type="RefSeq" id="WP_010882286.1">
    <property type="nucleotide sequence ID" value="NC_010741.1"/>
</dbReference>
<dbReference type="PANTHER" id="PTHR43330">
    <property type="entry name" value="METHIONINE AMINOPEPTIDASE"/>
    <property type="match status" value="1"/>
</dbReference>
<feature type="binding site" evidence="6">
    <location>
        <position position="232"/>
    </location>
    <ligand>
        <name>a divalent metal cation</name>
        <dbReference type="ChEBI" id="CHEBI:60240"/>
        <label>2</label>
        <note>catalytic</note>
    </ligand>
</feature>
<dbReference type="Gene3D" id="3.90.230.10">
    <property type="entry name" value="Creatinase/methionine aminopeptidase superfamily"/>
    <property type="match status" value="1"/>
</dbReference>
<organism evidence="9 10">
    <name type="scientific">Treponema pallidum subsp. pallidum (strain SS14)</name>
    <dbReference type="NCBI Taxonomy" id="455434"/>
    <lineage>
        <taxon>Bacteria</taxon>
        <taxon>Pseudomonadati</taxon>
        <taxon>Spirochaetota</taxon>
        <taxon>Spirochaetia</taxon>
        <taxon>Spirochaetales</taxon>
        <taxon>Treponemataceae</taxon>
        <taxon>Treponema</taxon>
    </lineage>
</organism>
<evidence type="ECO:0000256" key="7">
    <source>
        <dbReference type="RuleBase" id="RU003653"/>
    </source>
</evidence>
<feature type="domain" description="Peptidase M24" evidence="8">
    <location>
        <begin position="12"/>
        <end position="237"/>
    </location>
</feature>
<feature type="binding site" evidence="6">
    <location>
        <position position="76"/>
    </location>
    <ligand>
        <name>substrate</name>
    </ligand>
</feature>
<dbReference type="Proteomes" id="UP000001202">
    <property type="component" value="Chromosome"/>
</dbReference>
<dbReference type="SUPFAM" id="SSF55920">
    <property type="entry name" value="Creatinase/aminopeptidase"/>
    <property type="match status" value="1"/>
</dbReference>
<comment type="cofactor">
    <cofactor evidence="6">
        <name>Co(2+)</name>
        <dbReference type="ChEBI" id="CHEBI:48828"/>
    </cofactor>
    <cofactor evidence="6">
        <name>Zn(2+)</name>
        <dbReference type="ChEBI" id="CHEBI:29105"/>
    </cofactor>
    <cofactor evidence="6">
        <name>Mn(2+)</name>
        <dbReference type="ChEBI" id="CHEBI:29035"/>
    </cofactor>
    <cofactor evidence="6">
        <name>Fe(2+)</name>
        <dbReference type="ChEBI" id="CHEBI:29033"/>
    </cofactor>
    <text evidence="6">Binds 2 divalent metal cations per subunit. Has a high-affinity and a low affinity metal-binding site. The true nature of the physiological cofactor is under debate. The enzyme is active with cobalt, zinc, manganese or divalent iron ions. Most likely, methionine aminopeptidases function as mononuclear Fe(2+)-metalloproteases under physiological conditions, and the catalytically relevant metal-binding site has been assigned to the histidine-containing high-affinity site.</text>
</comment>
<dbReference type="InterPro" id="IPR002467">
    <property type="entry name" value="Pept_M24A_MAP1"/>
</dbReference>
<dbReference type="PATRIC" id="fig|455434.6.peg.831"/>
<keyword evidence="2 6" id="KW-0031">Aminopeptidase</keyword>
<evidence type="ECO:0000256" key="1">
    <source>
        <dbReference type="ARBA" id="ARBA00002521"/>
    </source>
</evidence>
<accession>A0A0H3BJV0</accession>
<dbReference type="Pfam" id="PF00557">
    <property type="entry name" value="Peptidase_M24"/>
    <property type="match status" value="1"/>
</dbReference>
<evidence type="ECO:0000256" key="5">
    <source>
        <dbReference type="ARBA" id="ARBA00022801"/>
    </source>
</evidence>
<feature type="binding site" evidence="6">
    <location>
        <position position="174"/>
    </location>
    <ligand>
        <name>substrate</name>
    </ligand>
</feature>
<gene>
    <name evidence="6 9" type="primary">map</name>
    <name evidence="9" type="ordered locus">TPASS_0842</name>
</gene>
<name>A0A0H3BJV0_TREPS</name>
<evidence type="ECO:0000313" key="9">
    <source>
        <dbReference type="EMBL" id="ACD71259.1"/>
    </source>
</evidence>
<sequence length="255" mass="27316">MIRIKTPEQIDGIRASCKALARLFDVLIPLVKPGVQTQELDAFCQRFIRSVGGVPAWFSEGFPAAACISINEEVIHGLPSARVIQDGDLVSLDVGINLNGYISDACRTVPVGGVAHERLELLRVTTECLRAGIKACRAGARVRAVSRAVYAVAARHRFGVVYEYCGHGVGLAVHEEPNIPNVPGLEGPNPRFLPGMVVAIEPMLTLGTDEVRTSADGWTVVTADGSCACHVEHTVAVFADHTEVLTEPTEVERTG</sequence>
<evidence type="ECO:0000256" key="6">
    <source>
        <dbReference type="HAMAP-Rule" id="MF_01974"/>
    </source>
</evidence>
<evidence type="ECO:0000256" key="3">
    <source>
        <dbReference type="ARBA" id="ARBA00022670"/>
    </source>
</evidence>
<keyword evidence="5 6" id="KW-0378">Hydrolase</keyword>
<evidence type="ECO:0000313" key="10">
    <source>
        <dbReference type="Proteomes" id="UP000001202"/>
    </source>
</evidence>
<comment type="catalytic activity">
    <reaction evidence="6 7">
        <text>Release of N-terminal amino acids, preferentially methionine, from peptides and arylamides.</text>
        <dbReference type="EC" id="3.4.11.18"/>
    </reaction>
</comment>
<dbReference type="PROSITE" id="PS00680">
    <property type="entry name" value="MAP_1"/>
    <property type="match status" value="1"/>
</dbReference>
<evidence type="ECO:0000259" key="8">
    <source>
        <dbReference type="Pfam" id="PF00557"/>
    </source>
</evidence>
<feature type="binding site" evidence="6">
    <location>
        <position position="167"/>
    </location>
    <ligand>
        <name>a divalent metal cation</name>
        <dbReference type="ChEBI" id="CHEBI:60240"/>
        <label>2</label>
        <note>catalytic</note>
    </ligand>
</feature>
<keyword evidence="3 6" id="KW-0645">Protease</keyword>
<feature type="binding site" evidence="6">
    <location>
        <position position="104"/>
    </location>
    <ligand>
        <name>a divalent metal cation</name>
        <dbReference type="ChEBI" id="CHEBI:60240"/>
        <label>2</label>
        <note>catalytic</note>
    </ligand>
</feature>
<feature type="binding site" evidence="6">
    <location>
        <position position="232"/>
    </location>
    <ligand>
        <name>a divalent metal cation</name>
        <dbReference type="ChEBI" id="CHEBI:60240"/>
        <label>1</label>
    </ligand>
</feature>
<dbReference type="HAMAP" id="MF_01974">
    <property type="entry name" value="MetAP_1"/>
    <property type="match status" value="1"/>
</dbReference>
<keyword evidence="4 6" id="KW-0479">Metal-binding</keyword>
<comment type="function">
    <text evidence="1 6">Removes the N-terminal methionine from nascent proteins. The N-terminal methionine is often cleaved when the second residue in the primary sequence is small and uncharged (Met-Ala-, Cys, Gly, Pro, Ser, Thr, or Val). Requires deformylation of the N(alpha)-formylated initiator methionine before it can be hydrolyzed.</text>
</comment>
<dbReference type="GeneID" id="93876600"/>
<dbReference type="InterPro" id="IPR000994">
    <property type="entry name" value="Pept_M24"/>
</dbReference>
<dbReference type="AlphaFoldDB" id="A0A0H3BJV0"/>
<dbReference type="GO" id="GO:0046872">
    <property type="term" value="F:metal ion binding"/>
    <property type="evidence" value="ECO:0007669"/>
    <property type="project" value="UniProtKB-UniRule"/>
</dbReference>
<evidence type="ECO:0000256" key="2">
    <source>
        <dbReference type="ARBA" id="ARBA00022438"/>
    </source>
</evidence>
<feature type="binding site" evidence="6">
    <location>
        <position position="201"/>
    </location>
    <ligand>
        <name>a divalent metal cation</name>
        <dbReference type="ChEBI" id="CHEBI:60240"/>
        <label>2</label>
        <note>catalytic</note>
    </ligand>
</feature>
<comment type="subunit">
    <text evidence="6">Monomer.</text>
</comment>
<dbReference type="GO" id="GO:0006508">
    <property type="term" value="P:proteolysis"/>
    <property type="evidence" value="ECO:0007669"/>
    <property type="project" value="UniProtKB-KW"/>
</dbReference>
<dbReference type="EC" id="3.4.11.18" evidence="6 7"/>
<dbReference type="CDD" id="cd01086">
    <property type="entry name" value="MetAP1"/>
    <property type="match status" value="1"/>
</dbReference>
<evidence type="ECO:0000256" key="4">
    <source>
        <dbReference type="ARBA" id="ARBA00022723"/>
    </source>
</evidence>
<dbReference type="EMBL" id="CP000805">
    <property type="protein sequence ID" value="ACD71259.1"/>
    <property type="molecule type" value="Genomic_DNA"/>
</dbReference>
<dbReference type="InterPro" id="IPR036005">
    <property type="entry name" value="Creatinase/aminopeptidase-like"/>
</dbReference>
<protein>
    <recommendedName>
        <fullName evidence="6 7">Methionine aminopeptidase</fullName>
        <shortName evidence="6">MAP</shortName>
        <shortName evidence="6">MetAP</shortName>
        <ecNumber evidence="6 7">3.4.11.18</ecNumber>
    </recommendedName>
    <alternativeName>
        <fullName evidence="6">Peptidase M</fullName>
    </alternativeName>
</protein>
<reference evidence="9 10" key="1">
    <citation type="journal article" date="2008" name="BMC Microbiol.">
        <title>Complete genome sequence of Treponema pallidum ssp. pallidum strain SS14 determined with oligonucleotide arrays.</title>
        <authorList>
            <person name="Matejkova P."/>
            <person name="Strouhal M."/>
            <person name="Smajs D."/>
            <person name="Norris S.J."/>
            <person name="Palzkill T."/>
            <person name="Petrosino J.F."/>
            <person name="Sodergren E."/>
            <person name="Norton J.E."/>
            <person name="Singh J."/>
            <person name="Richmond T.A."/>
            <person name="Molla M.N."/>
            <person name="Albert T.J."/>
            <person name="Weinstock G.M."/>
        </authorList>
    </citation>
    <scope>NUCLEOTIDE SEQUENCE [LARGE SCALE GENOMIC DNA]</scope>
    <source>
        <strain evidence="9 10">SS14</strain>
    </source>
</reference>
<dbReference type="GO" id="GO:0005829">
    <property type="term" value="C:cytosol"/>
    <property type="evidence" value="ECO:0007669"/>
    <property type="project" value="TreeGrafter"/>
</dbReference>
<proteinExistence type="inferred from homology"/>